<protein>
    <submittedName>
        <fullName evidence="3">DMT family transporter</fullName>
    </submittedName>
</protein>
<dbReference type="Proteomes" id="UP000263753">
    <property type="component" value="Chromosome"/>
</dbReference>
<evidence type="ECO:0000256" key="1">
    <source>
        <dbReference type="SAM" id="Phobius"/>
    </source>
</evidence>
<feature type="transmembrane region" description="Helical" evidence="1">
    <location>
        <begin position="146"/>
        <end position="165"/>
    </location>
</feature>
<dbReference type="EMBL" id="CP032134">
    <property type="protein sequence ID" value="AXY56504.1"/>
    <property type="molecule type" value="Genomic_DNA"/>
</dbReference>
<dbReference type="PANTHER" id="PTHR22911:SF137">
    <property type="entry name" value="SOLUTE CARRIER FAMILY 35 MEMBER G2-RELATED"/>
    <property type="match status" value="1"/>
</dbReference>
<evidence type="ECO:0000313" key="3">
    <source>
        <dbReference type="EMBL" id="AXY56504.1"/>
    </source>
</evidence>
<accession>A0A3B7LX08</accession>
<dbReference type="InterPro" id="IPR037185">
    <property type="entry name" value="EmrE-like"/>
</dbReference>
<feature type="domain" description="EamA" evidence="2">
    <location>
        <begin position="3"/>
        <end position="132"/>
    </location>
</feature>
<feature type="transmembrane region" description="Helical" evidence="1">
    <location>
        <begin position="28"/>
        <end position="47"/>
    </location>
</feature>
<dbReference type="RefSeq" id="WP_087511598.1">
    <property type="nucleotide sequence ID" value="NZ_CP032134.1"/>
</dbReference>
<feature type="domain" description="EamA" evidence="2">
    <location>
        <begin position="146"/>
        <end position="280"/>
    </location>
</feature>
<feature type="transmembrane region" description="Helical" evidence="1">
    <location>
        <begin position="207"/>
        <end position="225"/>
    </location>
</feature>
<evidence type="ECO:0000313" key="4">
    <source>
        <dbReference type="Proteomes" id="UP000263753"/>
    </source>
</evidence>
<gene>
    <name evidence="3" type="ORF">CDG60_07950</name>
</gene>
<reference evidence="4" key="1">
    <citation type="submission" date="2018-09" db="EMBL/GenBank/DDBJ databases">
        <title>The complete genome of Acinetobacter sp. strain WCHAc010005.</title>
        <authorList>
            <person name="Hu Y."/>
            <person name="Long H."/>
            <person name="Feng Y."/>
            <person name="Zong Z."/>
        </authorList>
    </citation>
    <scope>NUCLEOTIDE SEQUENCE [LARGE SCALE GENOMIC DNA]</scope>
    <source>
        <strain evidence="4">WCHAc010005</strain>
    </source>
</reference>
<dbReference type="SUPFAM" id="SSF103481">
    <property type="entry name" value="Multidrug resistance efflux transporter EmrE"/>
    <property type="match status" value="2"/>
</dbReference>
<feature type="transmembrane region" description="Helical" evidence="1">
    <location>
        <begin position="264"/>
        <end position="285"/>
    </location>
</feature>
<sequence length="286" mass="31051">MELIFAAALCSVVVSVLIKICSTRGFSIIQMITWNYASASVLCYLWFKPDLIHVSVKQTPWWLIISLGILLPTIFVCLSKALQTAGILKTEIAQRLSVVLSLCAAWLIFNEQFSTLKIIGIVLGFMAVVCILYAQKGDGAASRNKWGILYLILVWAGYALIDVLLKYTTGLGLQFSVVLNLMFVCAFFITLMHAFLVQKTWPSVKNISAGLLLGVLNIANIALYVKAHMLLKDSPAVVFAGMNILVVLLGVLSGMLLFKEKIKPATVAGLIMGIVGVMCLASAMAG</sequence>
<keyword evidence="1" id="KW-0812">Transmembrane</keyword>
<feature type="transmembrane region" description="Helical" evidence="1">
    <location>
        <begin position="177"/>
        <end position="195"/>
    </location>
</feature>
<dbReference type="InterPro" id="IPR000620">
    <property type="entry name" value="EamA_dom"/>
</dbReference>
<feature type="transmembrane region" description="Helical" evidence="1">
    <location>
        <begin position="116"/>
        <end position="134"/>
    </location>
</feature>
<dbReference type="AlphaFoldDB" id="A0A3B7LX08"/>
<dbReference type="Pfam" id="PF00892">
    <property type="entry name" value="EamA"/>
    <property type="match status" value="2"/>
</dbReference>
<proteinExistence type="predicted"/>
<dbReference type="PANTHER" id="PTHR22911">
    <property type="entry name" value="ACYL-MALONYL CONDENSING ENZYME-RELATED"/>
    <property type="match status" value="1"/>
</dbReference>
<dbReference type="GO" id="GO:0016020">
    <property type="term" value="C:membrane"/>
    <property type="evidence" value="ECO:0007669"/>
    <property type="project" value="InterPro"/>
</dbReference>
<keyword evidence="1" id="KW-1133">Transmembrane helix</keyword>
<organism evidence="3 4">
    <name type="scientific">Acinetobacter chinensis</name>
    <dbReference type="NCBI Taxonomy" id="2004650"/>
    <lineage>
        <taxon>Bacteria</taxon>
        <taxon>Pseudomonadati</taxon>
        <taxon>Pseudomonadota</taxon>
        <taxon>Gammaproteobacteria</taxon>
        <taxon>Moraxellales</taxon>
        <taxon>Moraxellaceae</taxon>
        <taxon>Acinetobacter</taxon>
    </lineage>
</organism>
<evidence type="ECO:0000259" key="2">
    <source>
        <dbReference type="Pfam" id="PF00892"/>
    </source>
</evidence>
<feature type="transmembrane region" description="Helical" evidence="1">
    <location>
        <begin position="59"/>
        <end position="81"/>
    </location>
</feature>
<keyword evidence="1" id="KW-0472">Membrane</keyword>
<feature type="transmembrane region" description="Helical" evidence="1">
    <location>
        <begin position="93"/>
        <end position="109"/>
    </location>
</feature>
<dbReference type="KEGG" id="achi:CDG60_07950"/>
<feature type="transmembrane region" description="Helical" evidence="1">
    <location>
        <begin position="237"/>
        <end position="258"/>
    </location>
</feature>
<name>A0A3B7LX08_9GAMM</name>